<evidence type="ECO:0000313" key="2">
    <source>
        <dbReference type="EMBL" id="KHO00054.1"/>
    </source>
</evidence>
<dbReference type="RefSeq" id="XP_040681119.1">
    <property type="nucleotide sequence ID" value="XM_040820776.1"/>
</dbReference>
<keyword evidence="3" id="KW-1185">Reference proteome</keyword>
<feature type="chain" id="PRO_5002079869" description="IDI-2" evidence="1">
    <location>
        <begin position="20"/>
        <end position="147"/>
    </location>
</feature>
<protein>
    <recommendedName>
        <fullName evidence="4">IDI-2</fullName>
    </recommendedName>
</protein>
<evidence type="ECO:0008006" key="4">
    <source>
        <dbReference type="Google" id="ProtNLM"/>
    </source>
</evidence>
<dbReference type="Proteomes" id="UP000030816">
    <property type="component" value="Unassembled WGS sequence"/>
</dbReference>
<accession>A0A0B2X148</accession>
<evidence type="ECO:0000313" key="3">
    <source>
        <dbReference type="Proteomes" id="UP000030816"/>
    </source>
</evidence>
<comment type="caution">
    <text evidence="2">The sequence shown here is derived from an EMBL/GenBank/DDBJ whole genome shotgun (WGS) entry which is preliminary data.</text>
</comment>
<evidence type="ECO:0000256" key="1">
    <source>
        <dbReference type="SAM" id="SignalP"/>
    </source>
</evidence>
<dbReference type="GeneID" id="63736432"/>
<proteinExistence type="predicted"/>
<organism evidence="2 3">
    <name type="scientific">Metarhizium album (strain ARSEF 1941)</name>
    <dbReference type="NCBI Taxonomy" id="1081103"/>
    <lineage>
        <taxon>Eukaryota</taxon>
        <taxon>Fungi</taxon>
        <taxon>Dikarya</taxon>
        <taxon>Ascomycota</taxon>
        <taxon>Pezizomycotina</taxon>
        <taxon>Sordariomycetes</taxon>
        <taxon>Hypocreomycetidae</taxon>
        <taxon>Hypocreales</taxon>
        <taxon>Clavicipitaceae</taxon>
        <taxon>Metarhizium</taxon>
    </lineage>
</organism>
<dbReference type="OrthoDB" id="3660930at2759"/>
<reference evidence="2 3" key="1">
    <citation type="journal article" date="2014" name="Proc. Natl. Acad. Sci. U.S.A.">
        <title>Trajectory and genomic determinants of fungal-pathogen speciation and host adaptation.</title>
        <authorList>
            <person name="Hu X."/>
            <person name="Xiao G."/>
            <person name="Zheng P."/>
            <person name="Shang Y."/>
            <person name="Su Y."/>
            <person name="Zhang X."/>
            <person name="Liu X."/>
            <person name="Zhan S."/>
            <person name="St Leger R.J."/>
            <person name="Wang C."/>
        </authorList>
    </citation>
    <scope>NUCLEOTIDE SEQUENCE [LARGE SCALE GENOMIC DNA]</scope>
    <source>
        <strain evidence="2 3">ARSEF 1941</strain>
    </source>
</reference>
<keyword evidence="1" id="KW-0732">Signal</keyword>
<dbReference type="HOGENOM" id="CLU_113390_0_0_1"/>
<dbReference type="EMBL" id="AZHE01000003">
    <property type="protein sequence ID" value="KHO00054.1"/>
    <property type="molecule type" value="Genomic_DNA"/>
</dbReference>
<sequence>MRFLKAVALAAIYCRQVTCIPASTEDLDAECGALGVMKLDKDALPPGVNPDNVRKCLGHPESLVREKDEQGPVHRDVFRRTCWKGRQYGCSYNGYCWRLCGGFIGEWCWAAEERGYGPWIRCSEDNDCGEGLPCGQGDCLACGCRCT</sequence>
<name>A0A0B2X148_METAS</name>
<gene>
    <name evidence="2" type="ORF">MAM_01977</name>
</gene>
<feature type="signal peptide" evidence="1">
    <location>
        <begin position="1"/>
        <end position="19"/>
    </location>
</feature>
<dbReference type="AlphaFoldDB" id="A0A0B2X148"/>